<name>A0AAV9HP72_9PEZI</name>
<proteinExistence type="predicted"/>
<comment type="caution">
    <text evidence="2">The sequence shown here is derived from an EMBL/GenBank/DDBJ whole genome shotgun (WGS) entry which is preliminary data.</text>
</comment>
<dbReference type="PANTHER" id="PTHR38846:SF1">
    <property type="entry name" value="C3H1-TYPE DOMAIN-CONTAINING PROTEIN"/>
    <property type="match status" value="1"/>
</dbReference>
<evidence type="ECO:0000256" key="1">
    <source>
        <dbReference type="SAM" id="MobiDB-lite"/>
    </source>
</evidence>
<gene>
    <name evidence="2" type="ORF">QBC42DRAFT_269091</name>
</gene>
<feature type="region of interest" description="Disordered" evidence="1">
    <location>
        <begin position="1"/>
        <end position="22"/>
    </location>
</feature>
<sequence>MAKKSKNKSKNSKPQALEPKRPKIVDDFEKYFGKGDLEDWQRLCDDIGLEGDFESITKCRKAIKSVYVNIYDLLDAVKKGEHPQHFPDLETLIYYSFGGDEDGCKKIYPKRHVKDHLGPVKALLRPLTRGTMKRVRAMRKAAREQAKLDGLVGGMDNLDLGDQEYVMVPRMADAIPNRY</sequence>
<dbReference type="EMBL" id="MU864982">
    <property type="protein sequence ID" value="KAK4461855.1"/>
    <property type="molecule type" value="Genomic_DNA"/>
</dbReference>
<evidence type="ECO:0000313" key="3">
    <source>
        <dbReference type="Proteomes" id="UP001321749"/>
    </source>
</evidence>
<dbReference type="PANTHER" id="PTHR38846">
    <property type="entry name" value="C3H1-TYPE DOMAIN-CONTAINING PROTEIN"/>
    <property type="match status" value="1"/>
</dbReference>
<dbReference type="Proteomes" id="UP001321749">
    <property type="component" value="Unassembled WGS sequence"/>
</dbReference>
<evidence type="ECO:0000313" key="2">
    <source>
        <dbReference type="EMBL" id="KAK4461855.1"/>
    </source>
</evidence>
<reference evidence="2" key="1">
    <citation type="journal article" date="2023" name="Mol. Phylogenet. Evol.">
        <title>Genome-scale phylogeny and comparative genomics of the fungal order Sordariales.</title>
        <authorList>
            <person name="Hensen N."/>
            <person name="Bonometti L."/>
            <person name="Westerberg I."/>
            <person name="Brannstrom I.O."/>
            <person name="Guillou S."/>
            <person name="Cros-Aarteil S."/>
            <person name="Calhoun S."/>
            <person name="Haridas S."/>
            <person name="Kuo A."/>
            <person name="Mondo S."/>
            <person name="Pangilinan J."/>
            <person name="Riley R."/>
            <person name="LaButti K."/>
            <person name="Andreopoulos B."/>
            <person name="Lipzen A."/>
            <person name="Chen C."/>
            <person name="Yan M."/>
            <person name="Daum C."/>
            <person name="Ng V."/>
            <person name="Clum A."/>
            <person name="Steindorff A."/>
            <person name="Ohm R.A."/>
            <person name="Martin F."/>
            <person name="Silar P."/>
            <person name="Natvig D.O."/>
            <person name="Lalanne C."/>
            <person name="Gautier V."/>
            <person name="Ament-Velasquez S.L."/>
            <person name="Kruys A."/>
            <person name="Hutchinson M.I."/>
            <person name="Powell A.J."/>
            <person name="Barry K."/>
            <person name="Miller A.N."/>
            <person name="Grigoriev I.V."/>
            <person name="Debuchy R."/>
            <person name="Gladieux P."/>
            <person name="Hiltunen Thoren M."/>
            <person name="Johannesson H."/>
        </authorList>
    </citation>
    <scope>NUCLEOTIDE SEQUENCE</scope>
    <source>
        <strain evidence="2">PSN324</strain>
    </source>
</reference>
<organism evidence="2 3">
    <name type="scientific">Cladorrhinum samala</name>
    <dbReference type="NCBI Taxonomy" id="585594"/>
    <lineage>
        <taxon>Eukaryota</taxon>
        <taxon>Fungi</taxon>
        <taxon>Dikarya</taxon>
        <taxon>Ascomycota</taxon>
        <taxon>Pezizomycotina</taxon>
        <taxon>Sordariomycetes</taxon>
        <taxon>Sordariomycetidae</taxon>
        <taxon>Sordariales</taxon>
        <taxon>Podosporaceae</taxon>
        <taxon>Cladorrhinum</taxon>
    </lineage>
</organism>
<protein>
    <submittedName>
        <fullName evidence="2">Uncharacterized protein</fullName>
    </submittedName>
</protein>
<dbReference type="AlphaFoldDB" id="A0AAV9HP72"/>
<reference evidence="2" key="2">
    <citation type="submission" date="2023-06" db="EMBL/GenBank/DDBJ databases">
        <authorList>
            <consortium name="Lawrence Berkeley National Laboratory"/>
            <person name="Mondo S.J."/>
            <person name="Hensen N."/>
            <person name="Bonometti L."/>
            <person name="Westerberg I."/>
            <person name="Brannstrom I.O."/>
            <person name="Guillou S."/>
            <person name="Cros-Aarteil S."/>
            <person name="Calhoun S."/>
            <person name="Haridas S."/>
            <person name="Kuo A."/>
            <person name="Pangilinan J."/>
            <person name="Riley R."/>
            <person name="Labutti K."/>
            <person name="Andreopoulos B."/>
            <person name="Lipzen A."/>
            <person name="Chen C."/>
            <person name="Yanf M."/>
            <person name="Daum C."/>
            <person name="Ng V."/>
            <person name="Clum A."/>
            <person name="Steindorff A."/>
            <person name="Ohm R."/>
            <person name="Martin F."/>
            <person name="Silar P."/>
            <person name="Natvig D."/>
            <person name="Lalanne C."/>
            <person name="Gautier V."/>
            <person name="Ament-Velasquez S.L."/>
            <person name="Kruys A."/>
            <person name="Hutchinson M.I."/>
            <person name="Powell A.J."/>
            <person name="Barry K."/>
            <person name="Miller A.N."/>
            <person name="Grigoriev I.V."/>
            <person name="Debuchy R."/>
            <person name="Gladieux P."/>
            <person name="Thoren M.H."/>
            <person name="Johannesson H."/>
        </authorList>
    </citation>
    <scope>NUCLEOTIDE SEQUENCE</scope>
    <source>
        <strain evidence="2">PSN324</strain>
    </source>
</reference>
<accession>A0AAV9HP72</accession>
<keyword evidence="3" id="KW-1185">Reference proteome</keyword>
<feature type="compositionally biased region" description="Basic residues" evidence="1">
    <location>
        <begin position="1"/>
        <end position="11"/>
    </location>
</feature>